<accession>K4KHS1</accession>
<dbReference type="SUPFAM" id="SSF101874">
    <property type="entry name" value="YceI-like"/>
    <property type="match status" value="1"/>
</dbReference>
<dbReference type="Proteomes" id="UP000000466">
    <property type="component" value="Chromosome"/>
</dbReference>
<gene>
    <name evidence="2" type="ordered locus">M5M_06905</name>
</gene>
<dbReference type="OrthoDB" id="9793816at2"/>
<dbReference type="HOGENOM" id="CLU_102556_0_0_6"/>
<dbReference type="Gene3D" id="2.40.128.110">
    <property type="entry name" value="Lipid/polyisoprenoid-binding, YceI-like"/>
    <property type="match status" value="1"/>
</dbReference>
<dbReference type="InterPro" id="IPR036761">
    <property type="entry name" value="TTHA0802/YceI-like_sf"/>
</dbReference>
<dbReference type="InterPro" id="IPR027016">
    <property type="entry name" value="UCP029811"/>
</dbReference>
<protein>
    <recommendedName>
        <fullName evidence="1">Lipid/polyisoprenoid-binding YceI-like domain-containing protein</fullName>
    </recommendedName>
</protein>
<reference evidence="2 3" key="1">
    <citation type="journal article" date="2013" name="Genome Announc.">
        <title>Complete genome sequence of Simiduia agarivorans SA1(T), a marine bacterium able to degrade a variety of polysaccharides.</title>
        <authorList>
            <person name="Lin S.Y."/>
            <person name="Shieh W.Y."/>
            <person name="Chen J.S."/>
            <person name="Tang S.L."/>
        </authorList>
    </citation>
    <scope>NUCLEOTIDE SEQUENCE [LARGE SCALE GENOMIC DNA]</scope>
    <source>
        <strain evidence="3">DSM 21679 / JCM 13881 / BCRC 17597 / SA1</strain>
    </source>
</reference>
<proteinExistence type="predicted"/>
<evidence type="ECO:0000313" key="2">
    <source>
        <dbReference type="EMBL" id="AFU98576.1"/>
    </source>
</evidence>
<dbReference type="AlphaFoldDB" id="K4KHS1"/>
<feature type="domain" description="Lipid/polyisoprenoid-binding YceI-like" evidence="1">
    <location>
        <begin position="20"/>
        <end position="189"/>
    </location>
</feature>
<dbReference type="KEGG" id="saga:M5M_06905"/>
<name>K4KHS1_SIMAS</name>
<organism evidence="2 3">
    <name type="scientific">Simiduia agarivorans (strain DSM 21679 / JCM 13881 / BCRC 17597 / SA1)</name>
    <dbReference type="NCBI Taxonomy" id="1117647"/>
    <lineage>
        <taxon>Bacteria</taxon>
        <taxon>Pseudomonadati</taxon>
        <taxon>Pseudomonadota</taxon>
        <taxon>Gammaproteobacteria</taxon>
        <taxon>Cellvibrionales</taxon>
        <taxon>Cellvibrionaceae</taxon>
        <taxon>Simiduia</taxon>
    </lineage>
</organism>
<dbReference type="Pfam" id="PF04264">
    <property type="entry name" value="YceI"/>
    <property type="match status" value="1"/>
</dbReference>
<dbReference type="RefSeq" id="WP_015046749.1">
    <property type="nucleotide sequence ID" value="NC_018868.3"/>
</dbReference>
<dbReference type="eggNOG" id="COG2353">
    <property type="taxonomic scope" value="Bacteria"/>
</dbReference>
<dbReference type="SMART" id="SM00867">
    <property type="entry name" value="YceI"/>
    <property type="match status" value="1"/>
</dbReference>
<keyword evidence="3" id="KW-1185">Reference proteome</keyword>
<dbReference type="STRING" id="1117647.M5M_06905"/>
<evidence type="ECO:0000313" key="3">
    <source>
        <dbReference type="Proteomes" id="UP000000466"/>
    </source>
</evidence>
<dbReference type="InterPro" id="IPR007372">
    <property type="entry name" value="Lipid/polyisoprenoid-bd_YceI"/>
</dbReference>
<evidence type="ECO:0000259" key="1">
    <source>
        <dbReference type="SMART" id="SM00867"/>
    </source>
</evidence>
<dbReference type="PIRSF" id="PIRSF029811">
    <property type="entry name" value="UCP029811"/>
    <property type="match status" value="1"/>
</dbReference>
<dbReference type="EMBL" id="CP003746">
    <property type="protein sequence ID" value="AFU98576.1"/>
    <property type="molecule type" value="Genomic_DNA"/>
</dbReference>
<sequence length="194" mass="20792">MFVRVLLLVSGLWAGLAHAGLTLDGSRSSLHLVSTKNAAIAEVHHFTALNGSLSAQGDVRVDIQAESLVTHIDIRDQRMKEHLLEVAKFPVLSITAKVDMVAVNALAAGEQIQFEQTIAVTLHGAEKSYQLPLRVTRLADGAIQATTIAPLVVNLADFQLLAGVDQLKALAKLNSIATQIPVVASFTFKDSKPR</sequence>